<dbReference type="AlphaFoldDB" id="A0A1E3Q0V8"/>
<dbReference type="EMBL" id="KV454298">
    <property type="protein sequence ID" value="ODQ71329.1"/>
    <property type="molecule type" value="Genomic_DNA"/>
</dbReference>
<keyword evidence="3" id="KW-1185">Reference proteome</keyword>
<dbReference type="PROSITE" id="PS51462">
    <property type="entry name" value="NUDIX"/>
    <property type="match status" value="1"/>
</dbReference>
<dbReference type="Pfam" id="PF15916">
    <property type="entry name" value="DUF4743"/>
    <property type="match status" value="1"/>
</dbReference>
<dbReference type="InterPro" id="IPR031804">
    <property type="entry name" value="DUF4743"/>
</dbReference>
<evidence type="ECO:0000313" key="2">
    <source>
        <dbReference type="EMBL" id="ODQ71329.1"/>
    </source>
</evidence>
<feature type="domain" description="Nudix hydrolase" evidence="1">
    <location>
        <begin position="137"/>
        <end position="284"/>
    </location>
</feature>
<dbReference type="PANTHER" id="PTHR13622:SF8">
    <property type="entry name" value="THIAMIN PYROPHOSPHOKINASE 1"/>
    <property type="match status" value="1"/>
</dbReference>
<dbReference type="OrthoDB" id="10261522at2759"/>
<organism evidence="2 3">
    <name type="scientific">Lipomyces starkeyi NRRL Y-11557</name>
    <dbReference type="NCBI Taxonomy" id="675824"/>
    <lineage>
        <taxon>Eukaryota</taxon>
        <taxon>Fungi</taxon>
        <taxon>Dikarya</taxon>
        <taxon>Ascomycota</taxon>
        <taxon>Saccharomycotina</taxon>
        <taxon>Lipomycetes</taxon>
        <taxon>Lipomycetales</taxon>
        <taxon>Lipomycetaceae</taxon>
        <taxon>Lipomyces</taxon>
    </lineage>
</organism>
<dbReference type="GO" id="GO:0044715">
    <property type="term" value="F:8-oxo-dGDP phosphatase activity"/>
    <property type="evidence" value="ECO:0007669"/>
    <property type="project" value="TreeGrafter"/>
</dbReference>
<dbReference type="CDD" id="cd03676">
    <property type="entry name" value="NUDIX_Tnr3_like"/>
    <property type="match status" value="1"/>
</dbReference>
<dbReference type="Proteomes" id="UP000094385">
    <property type="component" value="Unassembled WGS sequence"/>
</dbReference>
<proteinExistence type="predicted"/>
<dbReference type="STRING" id="675824.A0A1E3Q0V8"/>
<evidence type="ECO:0000313" key="3">
    <source>
        <dbReference type="Proteomes" id="UP000094385"/>
    </source>
</evidence>
<gene>
    <name evidence="2" type="ORF">LIPSTDRAFT_5335</name>
</gene>
<dbReference type="Gene3D" id="3.90.79.10">
    <property type="entry name" value="Nucleoside Triphosphate Pyrophosphohydrolase"/>
    <property type="match status" value="1"/>
</dbReference>
<dbReference type="InterPro" id="IPR000086">
    <property type="entry name" value="NUDIX_hydrolase_dom"/>
</dbReference>
<dbReference type="InterPro" id="IPR015797">
    <property type="entry name" value="NUDIX_hydrolase-like_dom_sf"/>
</dbReference>
<evidence type="ECO:0000259" key="1">
    <source>
        <dbReference type="PROSITE" id="PS51462"/>
    </source>
</evidence>
<protein>
    <recommendedName>
        <fullName evidence="1">Nudix hydrolase domain-containing protein</fullName>
    </recommendedName>
</protein>
<dbReference type="PANTHER" id="PTHR13622">
    <property type="entry name" value="THIAMIN PYROPHOSPHOKINASE"/>
    <property type="match status" value="1"/>
</dbReference>
<reference evidence="2 3" key="1">
    <citation type="journal article" date="2016" name="Proc. Natl. Acad. Sci. U.S.A.">
        <title>Comparative genomics of biotechnologically important yeasts.</title>
        <authorList>
            <person name="Riley R."/>
            <person name="Haridas S."/>
            <person name="Wolfe K.H."/>
            <person name="Lopes M.R."/>
            <person name="Hittinger C.T."/>
            <person name="Goeker M."/>
            <person name="Salamov A.A."/>
            <person name="Wisecaver J.H."/>
            <person name="Long T.M."/>
            <person name="Calvey C.H."/>
            <person name="Aerts A.L."/>
            <person name="Barry K.W."/>
            <person name="Choi C."/>
            <person name="Clum A."/>
            <person name="Coughlan A.Y."/>
            <person name="Deshpande S."/>
            <person name="Douglass A.P."/>
            <person name="Hanson S.J."/>
            <person name="Klenk H.-P."/>
            <person name="LaButti K.M."/>
            <person name="Lapidus A."/>
            <person name="Lindquist E.A."/>
            <person name="Lipzen A.M."/>
            <person name="Meier-Kolthoff J.P."/>
            <person name="Ohm R.A."/>
            <person name="Otillar R.P."/>
            <person name="Pangilinan J.L."/>
            <person name="Peng Y."/>
            <person name="Rokas A."/>
            <person name="Rosa C.A."/>
            <person name="Scheuner C."/>
            <person name="Sibirny A.A."/>
            <person name="Slot J.C."/>
            <person name="Stielow J.B."/>
            <person name="Sun H."/>
            <person name="Kurtzman C.P."/>
            <person name="Blackwell M."/>
            <person name="Grigoriev I.V."/>
            <person name="Jeffries T.W."/>
        </authorList>
    </citation>
    <scope>NUCLEOTIDE SEQUENCE [LARGE SCALE GENOMIC DNA]</scope>
    <source>
        <strain evidence="2 3">NRRL Y-11557</strain>
    </source>
</reference>
<dbReference type="SUPFAM" id="SSF55811">
    <property type="entry name" value="Nudix"/>
    <property type="match status" value="1"/>
</dbReference>
<sequence length="318" mass="36305">MPKLSNLELIALADSFPYPTSSVYKIEASSLYHFTSHDLKATLGYLLPSVVDYFRDLKQSFVVSDAEQRVSIAPEFDTVEKRSKMMNDLALKWRIEKKFKVLEGWRSELYPIYYPSSELYFTFERSACPIFGFVTYGVHMTAYIPASDTRPLRIWVPRRSRTKSTYPSMLDNTVAGGIGYPYGVFDTLIKECGEEAGFDSELIKEKAKSVGNVSYYYVRTSSAGGESGFLQPEVQYCYDLEVTEDTPPPNPVDGEAEDFYLWDVDRVKEELAAGNYKPNTALVTIDFLVRHGVITPENESNYLEITSRMHRNLEHPLR</sequence>
<accession>A0A1E3Q0V8</accession>
<name>A0A1E3Q0V8_LIPST</name>
<dbReference type="FunFam" id="3.90.79.10:FF:000019">
    <property type="entry name" value="Thiamin pyrophosphokinase, putative"/>
    <property type="match status" value="1"/>
</dbReference>